<protein>
    <submittedName>
        <fullName evidence="1">Uncharacterized protein</fullName>
    </submittedName>
</protein>
<keyword evidence="2" id="KW-1185">Reference proteome</keyword>
<gene>
    <name evidence="1" type="ORF">QAD02_014849</name>
</gene>
<name>A0ACC2P9D1_9HYME</name>
<accession>A0ACC2P9D1</accession>
<proteinExistence type="predicted"/>
<sequence length="208" mass="23782">MLNVSEIRIGPFPHDSPWLKPVKLMYTHDGKPREWTLVRSHESVSIVVFNISRKKLIFVRQFRPAAYYAKVPHNEETIDPKKFPPILGLTLELCAGIVDKNKTLVEIAQDELREECGYEAPISAFEKIITYRFISSSATKQTLFYVEVTDEMNIHSGGGADAEGELIEIVEMSIDEVKNYINCDEVQSPPCFLNGVSWFLLNKEDRFI</sequence>
<evidence type="ECO:0000313" key="1">
    <source>
        <dbReference type="EMBL" id="KAJ8679062.1"/>
    </source>
</evidence>
<comment type="caution">
    <text evidence="1">The sequence shown here is derived from an EMBL/GenBank/DDBJ whole genome shotgun (WGS) entry which is preliminary data.</text>
</comment>
<evidence type="ECO:0000313" key="2">
    <source>
        <dbReference type="Proteomes" id="UP001239111"/>
    </source>
</evidence>
<organism evidence="1 2">
    <name type="scientific">Eretmocerus hayati</name>
    <dbReference type="NCBI Taxonomy" id="131215"/>
    <lineage>
        <taxon>Eukaryota</taxon>
        <taxon>Metazoa</taxon>
        <taxon>Ecdysozoa</taxon>
        <taxon>Arthropoda</taxon>
        <taxon>Hexapoda</taxon>
        <taxon>Insecta</taxon>
        <taxon>Pterygota</taxon>
        <taxon>Neoptera</taxon>
        <taxon>Endopterygota</taxon>
        <taxon>Hymenoptera</taxon>
        <taxon>Apocrita</taxon>
        <taxon>Proctotrupomorpha</taxon>
        <taxon>Chalcidoidea</taxon>
        <taxon>Aphelinidae</taxon>
        <taxon>Aphelininae</taxon>
        <taxon>Eretmocerus</taxon>
    </lineage>
</organism>
<dbReference type="EMBL" id="CM056742">
    <property type="protein sequence ID" value="KAJ8679062.1"/>
    <property type="molecule type" value="Genomic_DNA"/>
</dbReference>
<dbReference type="Proteomes" id="UP001239111">
    <property type="component" value="Chromosome 2"/>
</dbReference>
<reference evidence="1" key="1">
    <citation type="submission" date="2023-04" db="EMBL/GenBank/DDBJ databases">
        <title>A chromosome-level genome assembly of the parasitoid wasp Eretmocerus hayati.</title>
        <authorList>
            <person name="Zhong Y."/>
            <person name="Liu S."/>
            <person name="Liu Y."/>
        </authorList>
    </citation>
    <scope>NUCLEOTIDE SEQUENCE</scope>
    <source>
        <strain evidence="1">ZJU_SS_LIU_2023</strain>
    </source>
</reference>